<evidence type="ECO:0000313" key="1">
    <source>
        <dbReference type="EMBL" id="VVN68327.1"/>
    </source>
</evidence>
<dbReference type="AlphaFoldDB" id="A0A5E6ZX72"/>
<sequence length="373" mass="41461">MLADFACVRVQVDHVAHVDVGNIKFDWQCARIFHGVVEDRSDFAAEAETAGTLVRYIRNVVAEEPQYGVGCRLARRTGTDYVTDVSDREALAAHFFDLLHRADGALHVRHDTVTGHFQHGQGVQRDVRARPGVRCRRQVVGVGFAGYLEHAQADFVSQGRAVLEPLAVSPGLHHGFGVGIAVLGFFCNVVEGVKHQQGVLELLGGNRSQLRVVQQVNQGHDVVAALHGAKQFNSAFFADQRRGRFAFGNRGQEAGFYVSSFVNTRRNAVGDQVYEEFFFAGRRVFQQLNQACGLFGVKRLGNDTQCCALFDMFAVGFKHSYYPHHWSQMGVRDAHPGMPSTHALRGFMSRLARVSRIPNRSCFQSFTPSERGR</sequence>
<accession>A0A5E6ZX72</accession>
<gene>
    <name evidence="1" type="ORF">PS685_04877</name>
</gene>
<protein>
    <submittedName>
        <fullName evidence="1">Uncharacterized protein</fullName>
    </submittedName>
</protein>
<reference evidence="1 2" key="1">
    <citation type="submission" date="2019-09" db="EMBL/GenBank/DDBJ databases">
        <authorList>
            <person name="Chandra G."/>
            <person name="Truman W A."/>
        </authorList>
    </citation>
    <scope>NUCLEOTIDE SEQUENCE [LARGE SCALE GENOMIC DNA]</scope>
    <source>
        <strain evidence="1">PS685</strain>
    </source>
</reference>
<organism evidence="1 2">
    <name type="scientific">Pseudomonas fluorescens</name>
    <dbReference type="NCBI Taxonomy" id="294"/>
    <lineage>
        <taxon>Bacteria</taxon>
        <taxon>Pseudomonadati</taxon>
        <taxon>Pseudomonadota</taxon>
        <taxon>Gammaproteobacteria</taxon>
        <taxon>Pseudomonadales</taxon>
        <taxon>Pseudomonadaceae</taxon>
        <taxon>Pseudomonas</taxon>
    </lineage>
</organism>
<dbReference type="EMBL" id="CABVHO010000131">
    <property type="protein sequence ID" value="VVN68327.1"/>
    <property type="molecule type" value="Genomic_DNA"/>
</dbReference>
<dbReference type="Proteomes" id="UP000326437">
    <property type="component" value="Unassembled WGS sequence"/>
</dbReference>
<proteinExistence type="predicted"/>
<evidence type="ECO:0000313" key="2">
    <source>
        <dbReference type="Proteomes" id="UP000326437"/>
    </source>
</evidence>
<name>A0A5E6ZX72_PSEFL</name>